<accession>A0AAD9LDZ2</accession>
<protein>
    <submittedName>
        <fullName evidence="2">Ankyrin repeat protein</fullName>
    </submittedName>
</protein>
<keyword evidence="1" id="KW-0040">ANK repeat</keyword>
<dbReference type="PANTHER" id="PTHR46586:SF3">
    <property type="entry name" value="ANKYRIN REPEAT-CONTAINING PROTEIN"/>
    <property type="match status" value="1"/>
</dbReference>
<dbReference type="SUPFAM" id="SSF48403">
    <property type="entry name" value="Ankyrin repeat"/>
    <property type="match status" value="2"/>
</dbReference>
<dbReference type="InterPro" id="IPR002110">
    <property type="entry name" value="Ankyrin_rpt"/>
</dbReference>
<dbReference type="PROSITE" id="PS50088">
    <property type="entry name" value="ANK_REPEAT"/>
    <property type="match status" value="1"/>
</dbReference>
<sequence length="578" mass="65183">MSLTAVNLALKAFPAVAALRHVGSIISSYLDGSVLIPLDQACLMGSTRLLDRIWQNSNPETERSTIWSLCSYLRTDIHYYRFQFTKSLRVAVKHGDLGIVKWILGHLSGCTAEEGVVEDAALCGRMEILQYLLEYGRYEEQDDGKRNTILWGGDDMANAIKEGHAEVAHWLYENTRDVPRNLDRVMEFAVQQGDMNLVQWLLDVVYEEADSFLPSPSINAAAGSHLEMLQWVFEHFPTGDSESALQRAAKNGRLDMVQWLVEKGITTGTRYAVEEACEQGHLDVVQWLLERGDVSYPHSAMKLAVENGHLDIVKYLCEIDLACKPKRMMLSAALFGHLHVIQWLLEKYDNQLFPWIDPSTATTPSNRTQRSSQSAMDKAAGNGHFHIVKFLHELAVEMQAKGESGYPTCTTWAPTLAAMMGHLEIAKWLRENYPALGFSPSTSSMTARNGNLKMLQWLHYEQNAEWSTEAMDSAAENGHLEVVKWLHENRDEGCTMKAMTCAARNGHLKVLRWLQLNRSEGFTADAMEFAVAREHFEVLLFLRAHGLEECSSIAKLYASHKQPHVKAWLEVQYPDSGL</sequence>
<dbReference type="EMBL" id="JASMQC010000031">
    <property type="protein sequence ID" value="KAK1931929.1"/>
    <property type="molecule type" value="Genomic_DNA"/>
</dbReference>
<evidence type="ECO:0000256" key="1">
    <source>
        <dbReference type="PROSITE-ProRule" id="PRU00023"/>
    </source>
</evidence>
<evidence type="ECO:0000313" key="3">
    <source>
        <dbReference type="Proteomes" id="UP001259832"/>
    </source>
</evidence>
<name>A0AAD9LDZ2_9STRA</name>
<organism evidence="2 3">
    <name type="scientific">Phytophthora citrophthora</name>
    <dbReference type="NCBI Taxonomy" id="4793"/>
    <lineage>
        <taxon>Eukaryota</taxon>
        <taxon>Sar</taxon>
        <taxon>Stramenopiles</taxon>
        <taxon>Oomycota</taxon>
        <taxon>Peronosporomycetes</taxon>
        <taxon>Peronosporales</taxon>
        <taxon>Peronosporaceae</taxon>
        <taxon>Phytophthora</taxon>
    </lineage>
</organism>
<dbReference type="SMART" id="SM00248">
    <property type="entry name" value="ANK"/>
    <property type="match status" value="6"/>
</dbReference>
<evidence type="ECO:0000313" key="2">
    <source>
        <dbReference type="EMBL" id="KAK1931929.1"/>
    </source>
</evidence>
<dbReference type="Proteomes" id="UP001259832">
    <property type="component" value="Unassembled WGS sequence"/>
</dbReference>
<gene>
    <name evidence="2" type="ORF">P3T76_012429</name>
</gene>
<keyword evidence="3" id="KW-1185">Reference proteome</keyword>
<proteinExistence type="predicted"/>
<dbReference type="AlphaFoldDB" id="A0AAD9LDZ2"/>
<dbReference type="Gene3D" id="1.25.40.20">
    <property type="entry name" value="Ankyrin repeat-containing domain"/>
    <property type="match status" value="3"/>
</dbReference>
<dbReference type="InterPro" id="IPR052050">
    <property type="entry name" value="SecEffector_AnkRepeat"/>
</dbReference>
<dbReference type="Pfam" id="PF12796">
    <property type="entry name" value="Ank_2"/>
    <property type="match status" value="2"/>
</dbReference>
<dbReference type="PANTHER" id="PTHR46586">
    <property type="entry name" value="ANKYRIN REPEAT-CONTAINING PROTEIN"/>
    <property type="match status" value="1"/>
</dbReference>
<reference evidence="2" key="1">
    <citation type="submission" date="2023-08" db="EMBL/GenBank/DDBJ databases">
        <title>Reference Genome Resource for the Citrus Pathogen Phytophthora citrophthora.</title>
        <authorList>
            <person name="Moller H."/>
            <person name="Coetzee B."/>
            <person name="Rose L.J."/>
            <person name="Van Niekerk J.M."/>
        </authorList>
    </citation>
    <scope>NUCLEOTIDE SEQUENCE</scope>
    <source>
        <strain evidence="2">STE-U-9442</strain>
    </source>
</reference>
<dbReference type="InterPro" id="IPR036770">
    <property type="entry name" value="Ankyrin_rpt-contain_sf"/>
</dbReference>
<dbReference type="Pfam" id="PF13637">
    <property type="entry name" value="Ank_4"/>
    <property type="match status" value="1"/>
</dbReference>
<comment type="caution">
    <text evidence="2">The sequence shown here is derived from an EMBL/GenBank/DDBJ whole genome shotgun (WGS) entry which is preliminary data.</text>
</comment>
<feature type="repeat" description="ANK" evidence="1">
    <location>
        <begin position="240"/>
        <end position="272"/>
    </location>
</feature>